<dbReference type="NCBIfam" id="NF008805">
    <property type="entry name" value="PRK11824.1"/>
    <property type="match status" value="1"/>
</dbReference>
<dbReference type="InterPro" id="IPR001247">
    <property type="entry name" value="ExoRNase_PH_dom1"/>
</dbReference>
<dbReference type="InterPro" id="IPR036456">
    <property type="entry name" value="PNPase_PH_RNA-bd_sf"/>
</dbReference>
<feature type="binding site" evidence="6">
    <location>
        <position position="499"/>
    </location>
    <ligand>
        <name>Mg(2+)</name>
        <dbReference type="ChEBI" id="CHEBI:18420"/>
    </ligand>
</feature>
<feature type="domain" description="S1 motif" evidence="8">
    <location>
        <begin position="629"/>
        <end position="697"/>
    </location>
</feature>
<dbReference type="SUPFAM" id="SSF54211">
    <property type="entry name" value="Ribosomal protein S5 domain 2-like"/>
    <property type="match status" value="2"/>
</dbReference>
<evidence type="ECO:0000256" key="7">
    <source>
        <dbReference type="SAM" id="MobiDB-lite"/>
    </source>
</evidence>
<evidence type="ECO:0000256" key="3">
    <source>
        <dbReference type="ARBA" id="ARBA00022679"/>
    </source>
</evidence>
<feature type="region of interest" description="Disordered" evidence="7">
    <location>
        <begin position="698"/>
        <end position="737"/>
    </location>
</feature>
<dbReference type="InterPro" id="IPR012340">
    <property type="entry name" value="NA-bd_OB-fold"/>
</dbReference>
<dbReference type="InterPro" id="IPR036345">
    <property type="entry name" value="ExoRNase_PH_dom2_sf"/>
</dbReference>
<dbReference type="Gene3D" id="2.40.50.140">
    <property type="entry name" value="Nucleic acid-binding proteins"/>
    <property type="match status" value="1"/>
</dbReference>
<keyword evidence="6" id="KW-0460">Magnesium</keyword>
<dbReference type="GO" id="GO:0005829">
    <property type="term" value="C:cytosol"/>
    <property type="evidence" value="ECO:0007669"/>
    <property type="project" value="TreeGrafter"/>
</dbReference>
<evidence type="ECO:0000256" key="2">
    <source>
        <dbReference type="ARBA" id="ARBA00022490"/>
    </source>
</evidence>
<dbReference type="NCBIfam" id="TIGR03591">
    <property type="entry name" value="polynuc_phos"/>
    <property type="match status" value="1"/>
</dbReference>
<dbReference type="Gene3D" id="3.30.1370.10">
    <property type="entry name" value="K Homology domain, type 1"/>
    <property type="match status" value="1"/>
</dbReference>
<dbReference type="GO" id="GO:0006402">
    <property type="term" value="P:mRNA catabolic process"/>
    <property type="evidence" value="ECO:0007669"/>
    <property type="project" value="UniProtKB-UniRule"/>
</dbReference>
<dbReference type="InterPro" id="IPR036612">
    <property type="entry name" value="KH_dom_type_1_sf"/>
</dbReference>
<dbReference type="CDD" id="cd04472">
    <property type="entry name" value="S1_PNPase"/>
    <property type="match status" value="1"/>
</dbReference>
<reference evidence="9 10" key="1">
    <citation type="journal article" date="2016" name="Nat. Commun.">
        <title>Thousands of microbial genomes shed light on interconnected biogeochemical processes in an aquifer system.</title>
        <authorList>
            <person name="Anantharaman K."/>
            <person name="Brown C.T."/>
            <person name="Hug L.A."/>
            <person name="Sharon I."/>
            <person name="Castelle C.J."/>
            <person name="Probst A.J."/>
            <person name="Thomas B.C."/>
            <person name="Singh A."/>
            <person name="Wilkins M.J."/>
            <person name="Karaoz U."/>
            <person name="Brodie E.L."/>
            <person name="Williams K.H."/>
            <person name="Hubbard S.S."/>
            <person name="Banfield J.F."/>
        </authorList>
    </citation>
    <scope>NUCLEOTIDE SEQUENCE [LARGE SCALE GENOMIC DNA]</scope>
</reference>
<keyword evidence="5 6" id="KW-0694">RNA-binding</keyword>
<dbReference type="GO" id="GO:0006396">
    <property type="term" value="P:RNA processing"/>
    <property type="evidence" value="ECO:0007669"/>
    <property type="project" value="InterPro"/>
</dbReference>
<sequence length="737" mass="81089">MNKNKVIRKEVEFNGKKLSFETGEVAFMANRAIKATYGDTVILVTVVAGEANPDLDFFPLTVNYEEKLYASGLIKSSRFVKRDGRPSDDAIIAKRLIDHAIRPLFPKDFADDVQVVATVLSLDDTADPEFLALTAVSAALYSSNIPWSGPMVSAKVGYKDGAYLLNPEREILHNESELDLVVSFAGKDKKFLAIEARANILPEEKLLGAIEFARDSLDPVLSLITDFAAEVNPENKKYEFVSKALGEDIMNDVSAIAKDRIYELMRSELDKTEMSKLQDGIQDDVLTSLEGKYKRADMLRAISELEKKAIQHIILDEGKRPDGRGITDIRDISSQVGLLPRTHGSALFTRGVTQVLTVATLGSPSLELIVQNMYGEGTKRYIHYYNFPPYASGETGNMGSPKSRDIGHGMLAEKALTPVIPSQKEFPYMILLVSETLSSSGSSSMAATCASSMALMDAGVPIKDIVGGIGVGLITNDDFSKYKIMTDLAYMEDAFGFLDFKMTGTRTGVTAIQSDMKLAGIPMDMLPKIFEQSREARMKVLDSMERVMDKPRELVSQYAPKMVTLQINPEKIGMVIGSGGKTIKEIQEKTSTEIFIDQDGTVVITGTDLENTQKSAAIVSGITHDITVGEVYEGTVTDLLDFGALVEILPGRVGLMHISEVTTEYVEKLEDWVHVGDKVTVKVINTSEDGKIGLSRRAMEPGYVPNENRGGSSGGRRNFRDRDSRDSRDSRRGRDRR</sequence>
<evidence type="ECO:0000256" key="4">
    <source>
        <dbReference type="ARBA" id="ARBA00022695"/>
    </source>
</evidence>
<dbReference type="AlphaFoldDB" id="A0A1F4WL93"/>
<dbReference type="InterPro" id="IPR003029">
    <property type="entry name" value="S1_domain"/>
</dbReference>
<dbReference type="Gene3D" id="3.30.230.70">
    <property type="entry name" value="GHMP Kinase, N-terminal domain"/>
    <property type="match status" value="2"/>
</dbReference>
<dbReference type="Pfam" id="PF00575">
    <property type="entry name" value="S1"/>
    <property type="match status" value="1"/>
</dbReference>
<evidence type="ECO:0000256" key="1">
    <source>
        <dbReference type="ARBA" id="ARBA00007404"/>
    </source>
</evidence>
<accession>A0A1F4WL93</accession>
<evidence type="ECO:0000259" key="8">
    <source>
        <dbReference type="PROSITE" id="PS50126"/>
    </source>
</evidence>
<dbReference type="PANTHER" id="PTHR11252">
    <property type="entry name" value="POLYRIBONUCLEOTIDE NUCLEOTIDYLTRANSFERASE"/>
    <property type="match status" value="1"/>
</dbReference>
<keyword evidence="6" id="KW-0479">Metal-binding</keyword>
<name>A0A1F4WL93_UNCKA</name>
<dbReference type="InterPro" id="IPR027408">
    <property type="entry name" value="PNPase/RNase_PH_dom_sf"/>
</dbReference>
<dbReference type="InterPro" id="IPR015847">
    <property type="entry name" value="ExoRNase_PH_dom2"/>
</dbReference>
<dbReference type="InterPro" id="IPR015848">
    <property type="entry name" value="PNPase_PH_RNA-bd_bac/org-type"/>
</dbReference>
<dbReference type="Pfam" id="PF03726">
    <property type="entry name" value="PNPase"/>
    <property type="match status" value="1"/>
</dbReference>
<comment type="function">
    <text evidence="6">Involved in mRNA degradation. Catalyzes the phosphorolysis of single-stranded polyribonucleotides processively in the 3'- to 5'-direction.</text>
</comment>
<keyword evidence="3 6" id="KW-0808">Transferase</keyword>
<dbReference type="GO" id="GO:0000175">
    <property type="term" value="F:3'-5'-RNA exonuclease activity"/>
    <property type="evidence" value="ECO:0007669"/>
    <property type="project" value="TreeGrafter"/>
</dbReference>
<dbReference type="InterPro" id="IPR020568">
    <property type="entry name" value="Ribosomal_Su5_D2-typ_SF"/>
</dbReference>
<dbReference type="Proteomes" id="UP000179113">
    <property type="component" value="Unassembled WGS sequence"/>
</dbReference>
<dbReference type="PIRSF" id="PIRSF005499">
    <property type="entry name" value="PNPase"/>
    <property type="match status" value="1"/>
</dbReference>
<evidence type="ECO:0000256" key="6">
    <source>
        <dbReference type="HAMAP-Rule" id="MF_01595"/>
    </source>
</evidence>
<dbReference type="InterPro" id="IPR012162">
    <property type="entry name" value="PNPase"/>
</dbReference>
<protein>
    <recommendedName>
        <fullName evidence="6">Polyribonucleotide nucleotidyltransferase</fullName>
        <ecNumber evidence="6">2.7.7.8</ecNumber>
    </recommendedName>
    <alternativeName>
        <fullName evidence="6">Polynucleotide phosphorylase</fullName>
        <shortName evidence="6">PNPase</shortName>
    </alternativeName>
</protein>
<comment type="subcellular location">
    <subcellularLocation>
        <location evidence="6">Cytoplasm</location>
    </subcellularLocation>
</comment>
<dbReference type="EC" id="2.7.7.8" evidence="6"/>
<dbReference type="HAMAP" id="MF_01595">
    <property type="entry name" value="PNPase"/>
    <property type="match status" value="1"/>
</dbReference>
<dbReference type="Pfam" id="PF01138">
    <property type="entry name" value="RNase_PH"/>
    <property type="match status" value="2"/>
</dbReference>
<comment type="cofactor">
    <cofactor evidence="6">
        <name>Mg(2+)</name>
        <dbReference type="ChEBI" id="CHEBI:18420"/>
    </cofactor>
</comment>
<dbReference type="CDD" id="cd02393">
    <property type="entry name" value="KH-I_PNPase"/>
    <property type="match status" value="1"/>
</dbReference>
<feature type="binding site" evidence="6">
    <location>
        <position position="493"/>
    </location>
    <ligand>
        <name>Mg(2+)</name>
        <dbReference type="ChEBI" id="CHEBI:18420"/>
    </ligand>
</feature>
<dbReference type="PROSITE" id="PS50084">
    <property type="entry name" value="KH_TYPE_1"/>
    <property type="match status" value="1"/>
</dbReference>
<dbReference type="SMART" id="SM00316">
    <property type="entry name" value="S1"/>
    <property type="match status" value="1"/>
</dbReference>
<comment type="catalytic activity">
    <reaction evidence="6">
        <text>RNA(n+1) + phosphate = RNA(n) + a ribonucleoside 5'-diphosphate</text>
        <dbReference type="Rhea" id="RHEA:22096"/>
        <dbReference type="Rhea" id="RHEA-COMP:14527"/>
        <dbReference type="Rhea" id="RHEA-COMP:17342"/>
        <dbReference type="ChEBI" id="CHEBI:43474"/>
        <dbReference type="ChEBI" id="CHEBI:57930"/>
        <dbReference type="ChEBI" id="CHEBI:140395"/>
        <dbReference type="EC" id="2.7.7.8"/>
    </reaction>
</comment>
<keyword evidence="2 6" id="KW-0963">Cytoplasm</keyword>
<dbReference type="InterPro" id="IPR004088">
    <property type="entry name" value="KH_dom_type_1"/>
</dbReference>
<evidence type="ECO:0000313" key="10">
    <source>
        <dbReference type="Proteomes" id="UP000179113"/>
    </source>
</evidence>
<feature type="compositionally biased region" description="Basic and acidic residues" evidence="7">
    <location>
        <begin position="718"/>
        <end position="737"/>
    </location>
</feature>
<dbReference type="GO" id="GO:0000287">
    <property type="term" value="F:magnesium ion binding"/>
    <property type="evidence" value="ECO:0007669"/>
    <property type="project" value="UniProtKB-UniRule"/>
</dbReference>
<dbReference type="PANTHER" id="PTHR11252:SF0">
    <property type="entry name" value="POLYRIBONUCLEOTIDE NUCLEOTIDYLTRANSFERASE 1, MITOCHONDRIAL"/>
    <property type="match status" value="1"/>
</dbReference>
<dbReference type="EMBL" id="MEWA01000009">
    <property type="protein sequence ID" value="OGC70192.1"/>
    <property type="molecule type" value="Genomic_DNA"/>
</dbReference>
<proteinExistence type="inferred from homology"/>
<organism evidence="9 10">
    <name type="scientific">candidate division WWE3 bacterium RIFOXYC1_FULL_39_7</name>
    <dbReference type="NCBI Taxonomy" id="1802643"/>
    <lineage>
        <taxon>Bacteria</taxon>
        <taxon>Katanobacteria</taxon>
    </lineage>
</organism>
<comment type="similarity">
    <text evidence="1 6">Belongs to the polyribonucleotide nucleotidyltransferase family.</text>
</comment>
<dbReference type="GO" id="GO:0004654">
    <property type="term" value="F:polyribonucleotide nucleotidyltransferase activity"/>
    <property type="evidence" value="ECO:0007669"/>
    <property type="project" value="UniProtKB-UniRule"/>
</dbReference>
<dbReference type="PROSITE" id="PS50126">
    <property type="entry name" value="S1"/>
    <property type="match status" value="1"/>
</dbReference>
<dbReference type="Pfam" id="PF00013">
    <property type="entry name" value="KH_1"/>
    <property type="match status" value="1"/>
</dbReference>
<dbReference type="FunFam" id="3.30.1370.10:FF:000001">
    <property type="entry name" value="Polyribonucleotide nucleotidyltransferase"/>
    <property type="match status" value="1"/>
</dbReference>
<keyword evidence="4 6" id="KW-0548">Nucleotidyltransferase</keyword>
<dbReference type="SMART" id="SM00322">
    <property type="entry name" value="KH"/>
    <property type="match status" value="1"/>
</dbReference>
<evidence type="ECO:0000256" key="5">
    <source>
        <dbReference type="ARBA" id="ARBA00022884"/>
    </source>
</evidence>
<comment type="caution">
    <text evidence="9">The sequence shown here is derived from an EMBL/GenBank/DDBJ whole genome shotgun (WGS) entry which is preliminary data.</text>
</comment>
<dbReference type="Pfam" id="PF03725">
    <property type="entry name" value="RNase_PH_C"/>
    <property type="match status" value="1"/>
</dbReference>
<dbReference type="SUPFAM" id="SSF50249">
    <property type="entry name" value="Nucleic acid-binding proteins"/>
    <property type="match status" value="1"/>
</dbReference>
<dbReference type="InterPro" id="IPR004087">
    <property type="entry name" value="KH_dom"/>
</dbReference>
<dbReference type="SUPFAM" id="SSF54791">
    <property type="entry name" value="Eukaryotic type KH-domain (KH-domain type I)"/>
    <property type="match status" value="1"/>
</dbReference>
<dbReference type="SUPFAM" id="SSF55666">
    <property type="entry name" value="Ribonuclease PH domain 2-like"/>
    <property type="match status" value="2"/>
</dbReference>
<evidence type="ECO:0000313" key="9">
    <source>
        <dbReference type="EMBL" id="OGC70192.1"/>
    </source>
</evidence>
<dbReference type="GO" id="GO:0003723">
    <property type="term" value="F:RNA binding"/>
    <property type="evidence" value="ECO:0007669"/>
    <property type="project" value="UniProtKB-UniRule"/>
</dbReference>
<gene>
    <name evidence="6" type="primary">pnp</name>
    <name evidence="9" type="ORF">A2415_00785</name>
</gene>
<dbReference type="FunFam" id="3.30.230.70:FF:000001">
    <property type="entry name" value="Polyribonucleotide nucleotidyltransferase"/>
    <property type="match status" value="1"/>
</dbReference>
<dbReference type="SUPFAM" id="SSF46915">
    <property type="entry name" value="Polynucleotide phosphorylase/guanosine pentaphosphate synthase (PNPase/GPSI), domain 3"/>
    <property type="match status" value="1"/>
</dbReference>